<dbReference type="OMA" id="ITKCITM"/>
<evidence type="ECO:0000256" key="3">
    <source>
        <dbReference type="ARBA" id="ARBA00023134"/>
    </source>
</evidence>
<organism evidence="6">
    <name type="scientific">Danio rerio</name>
    <name type="common">Zebrafish</name>
    <name type="synonym">Brachydanio rerio</name>
    <dbReference type="NCBI Taxonomy" id="7955"/>
    <lineage>
        <taxon>Eukaryota</taxon>
        <taxon>Metazoa</taxon>
        <taxon>Chordata</taxon>
        <taxon>Craniata</taxon>
        <taxon>Vertebrata</taxon>
        <taxon>Euteleostomi</taxon>
        <taxon>Actinopterygii</taxon>
        <taxon>Neopterygii</taxon>
        <taxon>Teleostei</taxon>
        <taxon>Ostariophysi</taxon>
        <taxon>Cypriniformes</taxon>
        <taxon>Danionidae</taxon>
        <taxon>Danioninae</taxon>
        <taxon>Danio</taxon>
    </lineage>
</organism>
<dbReference type="PANTHER" id="PTHR10903">
    <property type="entry name" value="GTPASE, IMAP FAMILY MEMBER-RELATED"/>
    <property type="match status" value="1"/>
</dbReference>
<dbReference type="OrthoDB" id="8954335at2759"/>
<reference evidence="7" key="3">
    <citation type="submission" date="2025-04" db="UniProtKB">
        <authorList>
            <consortium name="RefSeq"/>
        </authorList>
    </citation>
    <scope>IDENTIFICATION</scope>
    <source>
        <strain evidence="7">Tuebingen</strain>
    </source>
</reference>
<evidence type="ECO:0000256" key="4">
    <source>
        <dbReference type="SAM" id="MobiDB-lite"/>
    </source>
</evidence>
<dbReference type="GeneTree" id="ENSGT01120000271858"/>
<proteinExistence type="inferred from homology"/>
<reference evidence="6" key="1">
    <citation type="journal article" date="2013" name="Nature">
        <title>The zebrafish reference genome sequence and its relationship to the human genome.</title>
        <authorList>
            <consortium name="Genome Reference Consortium Zebrafish"/>
            <person name="Howe K."/>
            <person name="Clark M.D."/>
            <person name="Torroja C.F."/>
            <person name="Torrance J."/>
            <person name="Berthelot C."/>
            <person name="Muffato M."/>
            <person name="Collins J.E."/>
            <person name="Humphray S."/>
            <person name="McLaren K."/>
            <person name="Matthews L."/>
            <person name="McLaren S."/>
            <person name="Sealy I."/>
            <person name="Caccamo M."/>
            <person name="Churcher C."/>
            <person name="Scott C."/>
            <person name="Barrett J.C."/>
            <person name="Koch R."/>
            <person name="Rauch G.J."/>
            <person name="White S."/>
            <person name="Chow W."/>
            <person name="Kilian B."/>
            <person name="Quintais L.T."/>
            <person name="Guerra-Assuncao J.A."/>
            <person name="Zhou Y."/>
            <person name="Gu Y."/>
            <person name="Yen J."/>
            <person name="Vogel J.H."/>
            <person name="Eyre T."/>
            <person name="Redmond S."/>
            <person name="Banerjee R."/>
            <person name="Chi J."/>
            <person name="Fu B."/>
            <person name="Langley E."/>
            <person name="Maguire S.F."/>
            <person name="Laird G.K."/>
            <person name="Lloyd D."/>
            <person name="Kenyon E."/>
            <person name="Donaldson S."/>
            <person name="Sehra H."/>
            <person name="Almeida-King J."/>
            <person name="Loveland J."/>
            <person name="Trevanion S."/>
            <person name="Jones M."/>
            <person name="Quail M."/>
            <person name="Willey D."/>
            <person name="Hunt A."/>
            <person name="Burton J."/>
            <person name="Sims S."/>
            <person name="McLay K."/>
            <person name="Plumb B."/>
            <person name="Davis J."/>
            <person name="Clee C."/>
            <person name="Oliver K."/>
            <person name="Clark R."/>
            <person name="Riddle C."/>
            <person name="Elliot D."/>
            <person name="Eliott D."/>
            <person name="Threadgold G."/>
            <person name="Harden G."/>
            <person name="Ware D."/>
            <person name="Begum S."/>
            <person name="Mortimore B."/>
            <person name="Mortimer B."/>
            <person name="Kerry G."/>
            <person name="Heath P."/>
            <person name="Phillimore B."/>
            <person name="Tracey A."/>
            <person name="Corby N."/>
            <person name="Dunn M."/>
            <person name="Johnson C."/>
            <person name="Wood J."/>
            <person name="Clark S."/>
            <person name="Pelan S."/>
            <person name="Griffiths G."/>
            <person name="Smith M."/>
            <person name="Glithero R."/>
            <person name="Howden P."/>
            <person name="Barker N."/>
            <person name="Lloyd C."/>
            <person name="Stevens C."/>
            <person name="Harley J."/>
            <person name="Holt K."/>
            <person name="Panagiotidis G."/>
            <person name="Lovell J."/>
            <person name="Beasley H."/>
            <person name="Henderson C."/>
            <person name="Gordon D."/>
            <person name="Auger K."/>
            <person name="Wright D."/>
            <person name="Collins J."/>
            <person name="Raisen C."/>
            <person name="Dyer L."/>
            <person name="Leung K."/>
            <person name="Robertson L."/>
            <person name="Ambridge K."/>
            <person name="Leongamornlert D."/>
            <person name="McGuire S."/>
            <person name="Gilderthorp R."/>
            <person name="Griffiths C."/>
            <person name="Manthravadi D."/>
            <person name="Nichol S."/>
            <person name="Barker G."/>
            <person name="Whitehead S."/>
            <person name="Kay M."/>
            <person name="Brown J."/>
            <person name="Murnane C."/>
            <person name="Gray E."/>
            <person name="Humphries M."/>
            <person name="Sycamore N."/>
            <person name="Barker D."/>
            <person name="Saunders D."/>
            <person name="Wallis J."/>
            <person name="Babbage A."/>
            <person name="Hammond S."/>
            <person name="Mashreghi-Mohammadi M."/>
            <person name="Barr L."/>
            <person name="Martin S."/>
            <person name="Wray P."/>
            <person name="Ellington A."/>
            <person name="Matthews N."/>
            <person name="Ellwood M."/>
            <person name="Woodmansey R."/>
            <person name="Clark G."/>
            <person name="Cooper J."/>
            <person name="Cooper J."/>
            <person name="Tromans A."/>
            <person name="Grafham D."/>
            <person name="Skuce C."/>
            <person name="Pandian R."/>
            <person name="Andrews R."/>
            <person name="Harrison E."/>
            <person name="Kimberley A."/>
            <person name="Garnett J."/>
            <person name="Fosker N."/>
            <person name="Hall R."/>
            <person name="Garner P."/>
            <person name="Kelly D."/>
            <person name="Bird C."/>
            <person name="Palmer S."/>
            <person name="Gehring I."/>
            <person name="Berger A."/>
            <person name="Dooley C.M."/>
            <person name="Ersan-Urun Z."/>
            <person name="Eser C."/>
            <person name="Geiger H."/>
            <person name="Geisler M."/>
            <person name="Karotki L."/>
            <person name="Kirn A."/>
            <person name="Konantz J."/>
            <person name="Konantz M."/>
            <person name="Oberlander M."/>
            <person name="Rudolph-Geiger S."/>
            <person name="Teucke M."/>
            <person name="Lanz C."/>
            <person name="Raddatz G."/>
            <person name="Osoegawa K."/>
            <person name="Zhu B."/>
            <person name="Rapp A."/>
            <person name="Widaa S."/>
            <person name="Langford C."/>
            <person name="Yang F."/>
            <person name="Schuster S.C."/>
            <person name="Carter N.P."/>
            <person name="Harrow J."/>
            <person name="Ning Z."/>
            <person name="Herrero J."/>
            <person name="Searle S.M."/>
            <person name="Enright A."/>
            <person name="Geisler R."/>
            <person name="Plasterk R.H."/>
            <person name="Lee C."/>
            <person name="Westerfield M."/>
            <person name="de Jong P.J."/>
            <person name="Zon L.I."/>
            <person name="Postlethwait J.H."/>
            <person name="Nusslein-Volhard C."/>
            <person name="Hubbard T.J."/>
            <person name="Roest Crollius H."/>
            <person name="Rogers J."/>
            <person name="Stemple D.L."/>
        </authorList>
    </citation>
    <scope>NUCLEOTIDE SEQUENCE [LARGE SCALE GENOMIC DNA]</scope>
    <source>
        <strain evidence="6">Tuebingen</strain>
    </source>
</reference>
<evidence type="ECO:0000313" key="7">
    <source>
        <dbReference type="RefSeq" id="XP_689287.3"/>
    </source>
</evidence>
<dbReference type="PANTHER" id="PTHR10903:SF188">
    <property type="entry name" value="GTPASE IMAP FAMILY MEMBER 2-LIKE-RELATED"/>
    <property type="match status" value="1"/>
</dbReference>
<dbReference type="PROSITE" id="PS51720">
    <property type="entry name" value="G_AIG1"/>
    <property type="match status" value="2"/>
</dbReference>
<evidence type="ECO:0000259" key="5">
    <source>
        <dbReference type="PROSITE" id="PS51720"/>
    </source>
</evidence>
<dbReference type="InterPro" id="IPR006703">
    <property type="entry name" value="G_AIG1"/>
</dbReference>
<dbReference type="ZFIN" id="ZDB-GENE-100922-28">
    <property type="gene designation" value="si:dkey-88j15.3"/>
</dbReference>
<dbReference type="InterPro" id="IPR045058">
    <property type="entry name" value="GIMA/IAN/Toc"/>
</dbReference>
<dbReference type="Pfam" id="PF04548">
    <property type="entry name" value="AIG1"/>
    <property type="match status" value="3"/>
</dbReference>
<evidence type="ECO:0000256" key="1">
    <source>
        <dbReference type="ARBA" id="ARBA00008535"/>
    </source>
</evidence>
<accession>A0A140LGH1</accession>
<name>A0A140LGH1_DANRE</name>
<dbReference type="RefSeq" id="XP_689287.3">
    <property type="nucleotide sequence ID" value="XM_684195.6"/>
</dbReference>
<gene>
    <name evidence="6 7 8" type="primary">si:dkey-88j15.3</name>
</gene>
<dbReference type="GO" id="GO:0003924">
    <property type="term" value="F:GTPase activity"/>
    <property type="evidence" value="ECO:0000318"/>
    <property type="project" value="GO_Central"/>
</dbReference>
<dbReference type="EMBL" id="BX005442">
    <property type="status" value="NOT_ANNOTATED_CDS"/>
    <property type="molecule type" value="Genomic_DNA"/>
</dbReference>
<dbReference type="SMR" id="A0A140LGH1"/>
<dbReference type="Ensembl" id="ENSDART00000135249.2">
    <property type="protein sequence ID" value="ENSDARP00000142350.1"/>
    <property type="gene ID" value="ENSDARG00000076573.5"/>
</dbReference>
<feature type="domain" description="AIG1-type G" evidence="5">
    <location>
        <begin position="4"/>
        <end position="206"/>
    </location>
</feature>
<dbReference type="FunFam" id="3.40.50.300:FF:001809">
    <property type="entry name" value="Si:ch1073-365p7.2"/>
    <property type="match status" value="1"/>
</dbReference>
<comment type="similarity">
    <text evidence="1">Belongs to the TRAFAC class TrmE-Era-EngA-EngB-Septin-like GTPase superfamily. AIG1/Toc34/Toc159-like paraseptin GTPase family. IAN subfamily.</text>
</comment>
<feature type="region of interest" description="Disordered" evidence="4">
    <location>
        <begin position="699"/>
        <end position="743"/>
    </location>
</feature>
<dbReference type="InterPro" id="IPR027417">
    <property type="entry name" value="P-loop_NTPase"/>
</dbReference>
<dbReference type="CDD" id="cd01852">
    <property type="entry name" value="AIG1"/>
    <property type="match status" value="1"/>
</dbReference>
<feature type="region of interest" description="Disordered" evidence="4">
    <location>
        <begin position="663"/>
        <end position="682"/>
    </location>
</feature>
<dbReference type="AGR" id="ZFIN:ZDB-GENE-100922-28"/>
<dbReference type="GO" id="GO:0005525">
    <property type="term" value="F:GTP binding"/>
    <property type="evidence" value="ECO:0007669"/>
    <property type="project" value="UniProtKB-KW"/>
</dbReference>
<reference evidence="6" key="2">
    <citation type="submission" date="2016-03" db="UniProtKB">
        <authorList>
            <consortium name="Ensembl"/>
        </authorList>
    </citation>
    <scope>IDENTIFICATION</scope>
    <source>
        <strain evidence="6">Tuebingen</strain>
    </source>
</reference>
<sequence>MESNAQLNFILLGKKGAGKSSSGNTILGRQAFTTKKCSSSVTQDQTMGSGTVDGFSVTVYDTPGFFDPKLSEHEIQQKIGKVLQKSEVGEWAFLIVIKADSFTEEERITVKKIEKLLGERRFQKTWILFTRADELEDDNVTEQEFLNINGGLKKLVQKYDQRYHMFNNKKKGPSKQVKMLLTKIIQPFVKEKEIQTFGNQKLNMVFCGNYEILKESVSKLIEGEKTFLPPLHQKECVSKAVDLHGRLINVLELPALSRLSEEEVMHQSHQCVSLGDPGVHAFLFFISDAPLTEEDKAEMEEIQKIFSSKINKHMIIVNLKMNNQINTDPSSEISIQTFGARQFVLENSSQVPDLLQDVENMVEENSFYTSFMFLQAQIELERNKHKAEIEELKRFMMKTQATEADVTYDDDLRIVLLGKTGVGKSASANIILRKTAFKSALASKSVTRECQKDRAEFSRGRITVIDTPGLFDTGIDNAQIMKEIVKCVSMAAPGPHVFLLVISLVRFTDEEKDAVKMIQERFGDQSSMYTMVLFTRGDDLGGTSIKDFIEGDENLQNLIHQCGNRYHVFRNKETEDQVQVSELLEKIDRMVAENGGGYYTNEMFQQVEKNIREEQKRILMEKVEEIKRKEKELRDKYEAEMEQIKKETERKRQEMQDELRKKEEEFKKKEEEIKNEKDESLQKELQKKLEEQQKLLKEKMKKEKALEEQQKKHIKDLEGKHEKESQKLKDEVKRETREQAEREYRKKIDSIPYRSKRASDWGYYVPVVGAAAGGAVGTIEDVGGWIKKRFFS</sequence>
<keyword evidence="3" id="KW-0342">GTP-binding</keyword>
<accession>A0A8N7TB08</accession>
<feature type="domain" description="AIG1-type G" evidence="5">
    <location>
        <begin position="409"/>
        <end position="608"/>
    </location>
</feature>
<dbReference type="FunFam" id="3.40.50.300:FF:003498">
    <property type="entry name" value="Si:dkey-73p2.2"/>
    <property type="match status" value="1"/>
</dbReference>
<protein>
    <submittedName>
        <fullName evidence="7">GTPase IMAP family member 8-like</fullName>
    </submittedName>
    <submittedName>
        <fullName evidence="6">Si:dkey-88j15.3</fullName>
    </submittedName>
</protein>
<keyword evidence="2" id="KW-0547">Nucleotide-binding</keyword>
<evidence type="ECO:0000256" key="2">
    <source>
        <dbReference type="ARBA" id="ARBA00022741"/>
    </source>
</evidence>
<evidence type="ECO:0000313" key="8">
    <source>
        <dbReference type="ZFIN" id="ZDB-GENE-100922-28"/>
    </source>
</evidence>
<dbReference type="FunFam" id="3.40.50.300:FF:000366">
    <property type="entry name" value="GTPase, IMAP family member 2"/>
    <property type="match status" value="1"/>
</dbReference>
<evidence type="ECO:0000313" key="6">
    <source>
        <dbReference type="Ensembl" id="ENSDARP00000142350"/>
    </source>
</evidence>
<dbReference type="AlphaFoldDB" id="A0A140LGH1"/>
<dbReference type="Bgee" id="ENSDARG00000076573">
    <property type="expression patterns" value="Expressed in swim bladder and 8 other cell types or tissues"/>
</dbReference>
<dbReference type="Gene3D" id="3.40.50.300">
    <property type="entry name" value="P-loop containing nucleotide triphosphate hydrolases"/>
    <property type="match status" value="3"/>
</dbReference>
<dbReference type="SUPFAM" id="SSF52540">
    <property type="entry name" value="P-loop containing nucleoside triphosphate hydrolases"/>
    <property type="match status" value="2"/>
</dbReference>